<name>A0A7X0VC28_9ACTN</name>
<protein>
    <submittedName>
        <fullName evidence="2">DUF4386 family protein</fullName>
    </submittedName>
</protein>
<dbReference type="Pfam" id="PF14329">
    <property type="entry name" value="DUF4386"/>
    <property type="match status" value="1"/>
</dbReference>
<dbReference type="Proteomes" id="UP000523955">
    <property type="component" value="Unassembled WGS sequence"/>
</dbReference>
<keyword evidence="3" id="KW-1185">Reference proteome</keyword>
<keyword evidence="1" id="KW-0472">Membrane</keyword>
<reference evidence="2 3" key="1">
    <citation type="submission" date="2020-08" db="EMBL/GenBank/DDBJ databases">
        <authorList>
            <person name="Seo M.-J."/>
        </authorList>
    </citation>
    <scope>NUCLEOTIDE SEQUENCE [LARGE SCALE GENOMIC DNA]</scope>
    <source>
        <strain evidence="2 3">KIGAM211</strain>
    </source>
</reference>
<dbReference type="AlphaFoldDB" id="A0A7X0VC28"/>
<comment type="caution">
    <text evidence="2">The sequence shown here is derived from an EMBL/GenBank/DDBJ whole genome shotgun (WGS) entry which is preliminary data.</text>
</comment>
<feature type="transmembrane region" description="Helical" evidence="1">
    <location>
        <begin position="131"/>
        <end position="152"/>
    </location>
</feature>
<evidence type="ECO:0000256" key="1">
    <source>
        <dbReference type="SAM" id="Phobius"/>
    </source>
</evidence>
<keyword evidence="1" id="KW-0812">Transmembrane</keyword>
<dbReference type="InterPro" id="IPR025495">
    <property type="entry name" value="DUF4386"/>
</dbReference>
<feature type="transmembrane region" description="Helical" evidence="1">
    <location>
        <begin position="184"/>
        <end position="202"/>
    </location>
</feature>
<proteinExistence type="predicted"/>
<feature type="transmembrane region" description="Helical" evidence="1">
    <location>
        <begin position="7"/>
        <end position="29"/>
    </location>
</feature>
<feature type="transmembrane region" description="Helical" evidence="1">
    <location>
        <begin position="159"/>
        <end position="178"/>
    </location>
</feature>
<keyword evidence="1" id="KW-1133">Transmembrane helix</keyword>
<sequence length="211" mass="22807">MQKKLDWVPVSAAALVTGAMALTFASLLTPTGSSTRDTLRLVHEQDGRWLVVAVIFFIASVALTVGLPSVLTLFERRGRNLSYLSGLVLAIGFLGTAGYAMLLVFFRALVITGSIRDSGFDEVTHEAGLAVFLYGWIVAFFLGELLLAVALLRARTVPRWIPVVLLVHVLSVFVQKLLPDVVGKATILLFAVGFAGIAMQAVTRDTVRPRP</sequence>
<dbReference type="EMBL" id="JACKXE010000001">
    <property type="protein sequence ID" value="MBB6628557.1"/>
    <property type="molecule type" value="Genomic_DNA"/>
</dbReference>
<feature type="transmembrane region" description="Helical" evidence="1">
    <location>
        <begin position="86"/>
        <end position="111"/>
    </location>
</feature>
<evidence type="ECO:0000313" key="2">
    <source>
        <dbReference type="EMBL" id="MBB6628557.1"/>
    </source>
</evidence>
<accession>A0A7X0VC28</accession>
<feature type="transmembrane region" description="Helical" evidence="1">
    <location>
        <begin position="49"/>
        <end position="74"/>
    </location>
</feature>
<evidence type="ECO:0000313" key="3">
    <source>
        <dbReference type="Proteomes" id="UP000523955"/>
    </source>
</evidence>
<gene>
    <name evidence="2" type="ORF">H5V45_14625</name>
</gene>
<dbReference type="RefSeq" id="WP_185253600.1">
    <property type="nucleotide sequence ID" value="NZ_JACKXE010000001.1"/>
</dbReference>
<organism evidence="2 3">
    <name type="scientific">Nocardioides luti</name>
    <dbReference type="NCBI Taxonomy" id="2761101"/>
    <lineage>
        <taxon>Bacteria</taxon>
        <taxon>Bacillati</taxon>
        <taxon>Actinomycetota</taxon>
        <taxon>Actinomycetes</taxon>
        <taxon>Propionibacteriales</taxon>
        <taxon>Nocardioidaceae</taxon>
        <taxon>Nocardioides</taxon>
    </lineage>
</organism>